<evidence type="ECO:0000313" key="9">
    <source>
        <dbReference type="EMBL" id="MSS84372.1"/>
    </source>
</evidence>
<feature type="transmembrane region" description="Helical" evidence="7">
    <location>
        <begin position="139"/>
        <end position="159"/>
    </location>
</feature>
<accession>A0A6N7W7F9</accession>
<gene>
    <name evidence="9" type="ORF">FYJ24_06255</name>
</gene>
<keyword evidence="5 7" id="KW-1133">Transmembrane helix</keyword>
<organism evidence="9 10">
    <name type="scientific">Scrofimicrobium canadense</name>
    <dbReference type="NCBI Taxonomy" id="2652290"/>
    <lineage>
        <taxon>Bacteria</taxon>
        <taxon>Bacillati</taxon>
        <taxon>Actinomycetota</taxon>
        <taxon>Actinomycetes</taxon>
        <taxon>Actinomycetales</taxon>
        <taxon>Actinomycetaceae</taxon>
        <taxon>Scrofimicrobium</taxon>
    </lineage>
</organism>
<evidence type="ECO:0000256" key="5">
    <source>
        <dbReference type="ARBA" id="ARBA00022989"/>
    </source>
</evidence>
<dbReference type="InterPro" id="IPR000620">
    <property type="entry name" value="EamA_dom"/>
</dbReference>
<dbReference type="PANTHER" id="PTHR32322">
    <property type="entry name" value="INNER MEMBRANE TRANSPORTER"/>
    <property type="match status" value="1"/>
</dbReference>
<feature type="transmembrane region" description="Helical" evidence="7">
    <location>
        <begin position="171"/>
        <end position="190"/>
    </location>
</feature>
<dbReference type="SUPFAM" id="SSF103481">
    <property type="entry name" value="Multidrug resistance efflux transporter EmrE"/>
    <property type="match status" value="2"/>
</dbReference>
<keyword evidence="4 7" id="KW-0812">Transmembrane</keyword>
<keyword evidence="3" id="KW-1003">Cell membrane</keyword>
<feature type="transmembrane region" description="Helical" evidence="7">
    <location>
        <begin position="64"/>
        <end position="82"/>
    </location>
</feature>
<keyword evidence="6 7" id="KW-0472">Membrane</keyword>
<dbReference type="GO" id="GO:0005886">
    <property type="term" value="C:plasma membrane"/>
    <property type="evidence" value="ECO:0007669"/>
    <property type="project" value="UniProtKB-SubCell"/>
</dbReference>
<feature type="transmembrane region" description="Helical" evidence="7">
    <location>
        <begin position="257"/>
        <end position="275"/>
    </location>
</feature>
<dbReference type="Proteomes" id="UP000470875">
    <property type="component" value="Unassembled WGS sequence"/>
</dbReference>
<evidence type="ECO:0000259" key="8">
    <source>
        <dbReference type="Pfam" id="PF00892"/>
    </source>
</evidence>
<name>A0A6N7W7F9_9ACTO</name>
<comment type="similarity">
    <text evidence="2">Belongs to the EamA transporter family.</text>
</comment>
<dbReference type="RefSeq" id="WP_154544660.1">
    <property type="nucleotide sequence ID" value="NZ_VULO01000006.1"/>
</dbReference>
<evidence type="ECO:0000256" key="7">
    <source>
        <dbReference type="SAM" id="Phobius"/>
    </source>
</evidence>
<dbReference type="EMBL" id="VULO01000006">
    <property type="protein sequence ID" value="MSS84372.1"/>
    <property type="molecule type" value="Genomic_DNA"/>
</dbReference>
<evidence type="ECO:0000256" key="2">
    <source>
        <dbReference type="ARBA" id="ARBA00007362"/>
    </source>
</evidence>
<evidence type="ECO:0000256" key="3">
    <source>
        <dbReference type="ARBA" id="ARBA00022475"/>
    </source>
</evidence>
<dbReference type="PANTHER" id="PTHR32322:SF18">
    <property type="entry name" value="S-ADENOSYLMETHIONINE_S-ADENOSYLHOMOCYSTEINE TRANSPORTER"/>
    <property type="match status" value="1"/>
</dbReference>
<reference evidence="9 10" key="1">
    <citation type="submission" date="2019-08" db="EMBL/GenBank/DDBJ databases">
        <title>In-depth cultivation of the pig gut microbiome towards novel bacterial diversity and tailored functional studies.</title>
        <authorList>
            <person name="Wylensek D."/>
            <person name="Hitch T.C.A."/>
            <person name="Clavel T."/>
        </authorList>
    </citation>
    <scope>NUCLEOTIDE SEQUENCE [LARGE SCALE GENOMIC DNA]</scope>
    <source>
        <strain evidence="9 10">WB03_NA08</strain>
    </source>
</reference>
<feature type="transmembrane region" description="Helical" evidence="7">
    <location>
        <begin position="116"/>
        <end position="133"/>
    </location>
</feature>
<evidence type="ECO:0000256" key="1">
    <source>
        <dbReference type="ARBA" id="ARBA00004651"/>
    </source>
</evidence>
<proteinExistence type="inferred from homology"/>
<dbReference type="AlphaFoldDB" id="A0A6N7W7F9"/>
<evidence type="ECO:0000313" key="10">
    <source>
        <dbReference type="Proteomes" id="UP000470875"/>
    </source>
</evidence>
<comment type="subcellular location">
    <subcellularLocation>
        <location evidence="1">Cell membrane</location>
        <topology evidence="1">Multi-pass membrane protein</topology>
    </subcellularLocation>
</comment>
<dbReference type="Pfam" id="PF00892">
    <property type="entry name" value="EamA"/>
    <property type="match status" value="1"/>
</dbReference>
<feature type="transmembrane region" description="Helical" evidence="7">
    <location>
        <begin position="7"/>
        <end position="30"/>
    </location>
</feature>
<keyword evidence="10" id="KW-1185">Reference proteome</keyword>
<feature type="transmembrane region" description="Helical" evidence="7">
    <location>
        <begin position="202"/>
        <end position="220"/>
    </location>
</feature>
<dbReference type="InterPro" id="IPR037185">
    <property type="entry name" value="EmrE-like"/>
</dbReference>
<evidence type="ECO:0000256" key="6">
    <source>
        <dbReference type="ARBA" id="ARBA00023136"/>
    </source>
</evidence>
<protein>
    <submittedName>
        <fullName evidence="9">EamA family transporter</fullName>
    </submittedName>
</protein>
<sequence length="286" mass="29725">MSSRSAPILFAISGLSQYLGAAMGVSLFALLPAGGVAWWRLFLGALFLVPLWRPWKQKWSVKNLATSCLFGVVLGLMNIFFYEAIARIPLGAAVSIEFIGPVVVALVGGRGVRSRIAAMLALAGVTSIGGWGIDLRDTSVITGALFALAAGLMWAVYIVLGQRIASRRSGVASLAVGCLFGALVLAPFMAPQAFGVQLSGTLLLMLAGVALLSTVLPYSVEAVALGRLSPVVFALLTALLPATSTIVGFIVLKQTPIPGELVGLLFVSVAVWLASTGRSDKPSAQV</sequence>
<feature type="transmembrane region" description="Helical" evidence="7">
    <location>
        <begin position="36"/>
        <end position="52"/>
    </location>
</feature>
<comment type="caution">
    <text evidence="9">The sequence shown here is derived from an EMBL/GenBank/DDBJ whole genome shotgun (WGS) entry which is preliminary data.</text>
</comment>
<feature type="transmembrane region" description="Helical" evidence="7">
    <location>
        <begin position="232"/>
        <end position="251"/>
    </location>
</feature>
<feature type="domain" description="EamA" evidence="8">
    <location>
        <begin position="142"/>
        <end position="275"/>
    </location>
</feature>
<dbReference type="InterPro" id="IPR050638">
    <property type="entry name" value="AA-Vitamin_Transporters"/>
</dbReference>
<feature type="transmembrane region" description="Helical" evidence="7">
    <location>
        <begin position="88"/>
        <end position="109"/>
    </location>
</feature>
<evidence type="ECO:0000256" key="4">
    <source>
        <dbReference type="ARBA" id="ARBA00022692"/>
    </source>
</evidence>